<dbReference type="Proteomes" id="UP000814128">
    <property type="component" value="Unassembled WGS sequence"/>
</dbReference>
<comment type="caution">
    <text evidence="1">The sequence shown here is derived from an EMBL/GenBank/DDBJ whole genome shotgun (WGS) entry which is preliminary data.</text>
</comment>
<dbReference type="EMBL" id="MU273687">
    <property type="protein sequence ID" value="KAI0029258.1"/>
    <property type="molecule type" value="Genomic_DNA"/>
</dbReference>
<gene>
    <name evidence="1" type="ORF">K488DRAFT_56744</name>
</gene>
<proteinExistence type="predicted"/>
<reference evidence="1" key="1">
    <citation type="submission" date="2021-02" db="EMBL/GenBank/DDBJ databases">
        <authorList>
            <consortium name="DOE Joint Genome Institute"/>
            <person name="Ahrendt S."/>
            <person name="Looney B.P."/>
            <person name="Miyauchi S."/>
            <person name="Morin E."/>
            <person name="Drula E."/>
            <person name="Courty P.E."/>
            <person name="Chicoki N."/>
            <person name="Fauchery L."/>
            <person name="Kohler A."/>
            <person name="Kuo A."/>
            <person name="Labutti K."/>
            <person name="Pangilinan J."/>
            <person name="Lipzen A."/>
            <person name="Riley R."/>
            <person name="Andreopoulos W."/>
            <person name="He G."/>
            <person name="Johnson J."/>
            <person name="Barry K.W."/>
            <person name="Grigoriev I.V."/>
            <person name="Nagy L."/>
            <person name="Hibbett D."/>
            <person name="Henrissat B."/>
            <person name="Matheny P.B."/>
            <person name="Labbe J."/>
            <person name="Martin F."/>
        </authorList>
    </citation>
    <scope>NUCLEOTIDE SEQUENCE</scope>
    <source>
        <strain evidence="1">EC-137</strain>
    </source>
</reference>
<evidence type="ECO:0000313" key="2">
    <source>
        <dbReference type="Proteomes" id="UP000814128"/>
    </source>
</evidence>
<name>A0ACB8QC08_9AGAM</name>
<sequence length="476" mass="52089">MSFAFVPRSVVKPKAKGGPSRATLVPVSRPAAVYPPPNQPQQSATPDRERAIDALVEDTALLIRLALSDYALWTTPSFRDPNRDGYIPVSALHSSPVLAEITFSEAALVKSIRTHAPDAYDVRMVLASSSKSAGGGYEIRRHDWQSAVARFPTFDRQYWHARTIYLENIPHGSRSCLGIIRLLSCILPNSPRTIQSISFPLHHQDPPDATPKCKGFALLTLSDPSDVSQILDEWPWEGSPFDDALGSHGEQDDVLREGRKAGMRALAKGDWDRLQDEYIAHRAKLLANAASTADTPTVPFTGTQKRRMSSPAPLRGSQSTVADNSEDRLSGLSPSAPFPPGCVARVRGIDPVTNKTALRALFAAPGLAIDYVDYTKGLDYCYFRLSSADHANILAENVPDAGEDMKVEVLRGKQEEVYWEQVPEKVRRQAVEKALAELARRDGEGQSEAGAGDATSAVDGEGNSNSQGKRKRRRRK</sequence>
<organism evidence="1 2">
    <name type="scientific">Vararia minispora EC-137</name>
    <dbReference type="NCBI Taxonomy" id="1314806"/>
    <lineage>
        <taxon>Eukaryota</taxon>
        <taxon>Fungi</taxon>
        <taxon>Dikarya</taxon>
        <taxon>Basidiomycota</taxon>
        <taxon>Agaricomycotina</taxon>
        <taxon>Agaricomycetes</taxon>
        <taxon>Russulales</taxon>
        <taxon>Lachnocladiaceae</taxon>
        <taxon>Vararia</taxon>
    </lineage>
</organism>
<protein>
    <submittedName>
        <fullName evidence="1">Uncharacterized protein</fullName>
    </submittedName>
</protein>
<evidence type="ECO:0000313" key="1">
    <source>
        <dbReference type="EMBL" id="KAI0029258.1"/>
    </source>
</evidence>
<keyword evidence="2" id="KW-1185">Reference proteome</keyword>
<accession>A0ACB8QC08</accession>
<reference evidence="1" key="2">
    <citation type="journal article" date="2022" name="New Phytol.">
        <title>Evolutionary transition to the ectomycorrhizal habit in the genomes of a hyperdiverse lineage of mushroom-forming fungi.</title>
        <authorList>
            <person name="Looney B."/>
            <person name="Miyauchi S."/>
            <person name="Morin E."/>
            <person name="Drula E."/>
            <person name="Courty P.E."/>
            <person name="Kohler A."/>
            <person name="Kuo A."/>
            <person name="LaButti K."/>
            <person name="Pangilinan J."/>
            <person name="Lipzen A."/>
            <person name="Riley R."/>
            <person name="Andreopoulos W."/>
            <person name="He G."/>
            <person name="Johnson J."/>
            <person name="Nolan M."/>
            <person name="Tritt A."/>
            <person name="Barry K.W."/>
            <person name="Grigoriev I.V."/>
            <person name="Nagy L.G."/>
            <person name="Hibbett D."/>
            <person name="Henrissat B."/>
            <person name="Matheny P.B."/>
            <person name="Labbe J."/>
            <person name="Martin F.M."/>
        </authorList>
    </citation>
    <scope>NUCLEOTIDE SEQUENCE</scope>
    <source>
        <strain evidence="1">EC-137</strain>
    </source>
</reference>